<dbReference type="PANTHER" id="PTHR22576">
    <property type="entry name" value="MUCOSA ASSOCIATED LYMPHOID TISSUE LYMPHOMA TRANSLOCATION PROTEIN 1/PARACASPASE"/>
    <property type="match status" value="1"/>
</dbReference>
<protein>
    <recommendedName>
        <fullName evidence="1">Peptidase C14 caspase domain-containing protein</fullName>
    </recommendedName>
</protein>
<evidence type="ECO:0000259" key="1">
    <source>
        <dbReference type="Pfam" id="PF00656"/>
    </source>
</evidence>
<dbReference type="Pfam" id="PF00656">
    <property type="entry name" value="Peptidase_C14"/>
    <property type="match status" value="1"/>
</dbReference>
<dbReference type="EMBL" id="CAJNOW010011936">
    <property type="protein sequence ID" value="CAF1604455.1"/>
    <property type="molecule type" value="Genomic_DNA"/>
</dbReference>
<dbReference type="GO" id="GO:0004197">
    <property type="term" value="F:cysteine-type endopeptidase activity"/>
    <property type="evidence" value="ECO:0007669"/>
    <property type="project" value="InterPro"/>
</dbReference>
<dbReference type="Gene3D" id="3.40.50.1460">
    <property type="match status" value="1"/>
</dbReference>
<sequence>MATRSKVNVMSQPLRKLALVIGIGDYESGEKLNNTQKDARDMSLKLDRMGFISDGPKLDLTCKEMETALVNFKYSIREGDIVLFYFAGHGTQWEDQNFLIPKDDDRMDADEIKNRAILIQKFLDDFNDRHPFVTILLLDCCRVYHLRNPKLNVALAREKKINNSQSTGLKQMDGKAGTLIAFACAPGTIAQDGTNEQNGLFTKYLLEHIATPNKDIRMIMAAVTRGVMTESKLNQRPSVSLTLWDEYICLFEQSAGKG</sequence>
<evidence type="ECO:0000313" key="2">
    <source>
        <dbReference type="EMBL" id="CAF1476896.1"/>
    </source>
</evidence>
<dbReference type="EMBL" id="CAJNOV010012150">
    <property type="protein sequence ID" value="CAF1476896.1"/>
    <property type="molecule type" value="Genomic_DNA"/>
</dbReference>
<dbReference type="SUPFAM" id="SSF52129">
    <property type="entry name" value="Caspase-like"/>
    <property type="match status" value="1"/>
</dbReference>
<name>A0A816B460_9BILA</name>
<evidence type="ECO:0000313" key="5">
    <source>
        <dbReference type="Proteomes" id="UP000663834"/>
    </source>
</evidence>
<dbReference type="Proteomes" id="UP000681967">
    <property type="component" value="Unassembled WGS sequence"/>
</dbReference>
<feature type="domain" description="Peptidase C14 caspase" evidence="1">
    <location>
        <begin position="15"/>
        <end position="243"/>
    </location>
</feature>
<organism evidence="3 5">
    <name type="scientific">Rotaria magnacalcarata</name>
    <dbReference type="NCBI Taxonomy" id="392030"/>
    <lineage>
        <taxon>Eukaryota</taxon>
        <taxon>Metazoa</taxon>
        <taxon>Spiralia</taxon>
        <taxon>Gnathifera</taxon>
        <taxon>Rotifera</taxon>
        <taxon>Eurotatoria</taxon>
        <taxon>Bdelloidea</taxon>
        <taxon>Philodinida</taxon>
        <taxon>Philodinidae</taxon>
        <taxon>Rotaria</taxon>
    </lineage>
</organism>
<dbReference type="EMBL" id="CAJOBH010006953">
    <property type="protein sequence ID" value="CAF4070887.1"/>
    <property type="molecule type" value="Genomic_DNA"/>
</dbReference>
<dbReference type="GO" id="GO:0006508">
    <property type="term" value="P:proteolysis"/>
    <property type="evidence" value="ECO:0007669"/>
    <property type="project" value="InterPro"/>
</dbReference>
<evidence type="ECO:0000313" key="4">
    <source>
        <dbReference type="EMBL" id="CAF4070887.1"/>
    </source>
</evidence>
<evidence type="ECO:0000313" key="3">
    <source>
        <dbReference type="EMBL" id="CAF1604455.1"/>
    </source>
</evidence>
<dbReference type="Proteomes" id="UP000663855">
    <property type="component" value="Unassembled WGS sequence"/>
</dbReference>
<dbReference type="PANTHER" id="PTHR22576:SF37">
    <property type="entry name" value="MUCOSA-ASSOCIATED LYMPHOID TISSUE LYMPHOMA TRANSLOCATION PROTEIN 1"/>
    <property type="match status" value="1"/>
</dbReference>
<dbReference type="InterPro" id="IPR011600">
    <property type="entry name" value="Pept_C14_caspase"/>
</dbReference>
<dbReference type="AlphaFoldDB" id="A0A816B460"/>
<reference evidence="3" key="1">
    <citation type="submission" date="2021-02" db="EMBL/GenBank/DDBJ databases">
        <authorList>
            <person name="Nowell W R."/>
        </authorList>
    </citation>
    <scope>NUCLEOTIDE SEQUENCE</scope>
</reference>
<dbReference type="InterPro" id="IPR029030">
    <property type="entry name" value="Caspase-like_dom_sf"/>
</dbReference>
<dbReference type="InterPro" id="IPR052039">
    <property type="entry name" value="Caspase-related_regulators"/>
</dbReference>
<gene>
    <name evidence="4" type="ORF">BYL167_LOCUS17512</name>
    <name evidence="2" type="ORF">CJN711_LOCUS25955</name>
    <name evidence="3" type="ORF">KQP761_LOCUS22655</name>
</gene>
<accession>A0A816B460</accession>
<comment type="caution">
    <text evidence="3">The sequence shown here is derived from an EMBL/GenBank/DDBJ whole genome shotgun (WGS) entry which is preliminary data.</text>
</comment>
<proteinExistence type="predicted"/>
<dbReference type="Proteomes" id="UP000663834">
    <property type="component" value="Unassembled WGS sequence"/>
</dbReference>
<dbReference type="OrthoDB" id="412369at2759"/>